<dbReference type="RefSeq" id="WP_309150826.1">
    <property type="nucleotide sequence ID" value="NZ_CP133568.1"/>
</dbReference>
<gene>
    <name evidence="3" type="ORF">RDV84_15395</name>
</gene>
<dbReference type="InterPro" id="IPR050708">
    <property type="entry name" value="T6SS_VgrG/RHS"/>
</dbReference>
<sequence>MSTLCAAHLSPGARSIAQAGGRNSWLRLIVAFGLSLFLLMSAVEAQAAARFQWLTPDGVSYAAPASFRLRINLIEGTANGVTEQIDPSSIYMTRNGQYIALQPEVSQDYYESNLPPGTYDYVLHGFVVIAGGGEASKSASTSQLGAIQSTTLRITVAAPAGSLSASPNPCVIPWGQSVCAANVQWSSDAADAKLWISGLSGDNPTLFAQGASGSQVASITADGSRLQLKSGSLVLASLNVHGIPTVNTPPAVQVTSPAQGQVFLVGDLALLQASASDSDDAVQRVEFLISGIKVWNMDAPPYQVHWTASAGTHSVVARAFDTRGAYTDSAPVQIVVNRPPTVALTSPLPGAFRTAPGSFAVAADAADSDGSVSKVEFFVNGARFATATSAPYSAMLDQLSAGSYALSAKVTDNHGASATSASVSVVVGAGGAGGVARSYVYDAQQRLCKTIEPETGATVVDYDAAGNVAWTAAGLNLPDPVACNRAEAAASGRAVVRSYDALGRLKTMAFPYGRGNQTWNYHPDGLAREIATDNDGNGQGIVVNRYQYNKRRLLSSESVTLRDGAVWNSANGYDANGNRISYVAPDGLQVNYAVNALGQQTGVSSTGRTYASNVGYYPNGAIRQFTYGNGIVHTLQQNARQLPSRSTDAGTIDLETGYDHNGNVAQVLDRQRESQGQYQYNRWMSYDGLDRLTAAGSCIFGGDCWHRFTYDAVDNLRSWSLAGVKNHHYVYDAKNHLTNIRDGSAGPSVIGLGYDDQGNLANKNGQEFRFDYGNRLRRVVGKEAYAYDAHGRRLSQFDRPDTTFVNSFYNLDGQLLFRYEGHTNEATNDNYPEINRPHVYLGGSLLATVDWNRATQTAQTKYYHTDALGSPVAVTNEAGQVVERTDWEPYGAAIGKPAYDGVGYTGHVMDGRSGLTYMQQRYYDSSLGVFLSTDPISAIDSLANGFNRYRYGNGNPYFYLDSDGREGAAVTAYSTGQCSYCLGHGPDPNPRGTFALTVGIGAMLAVGVLAPEVAMIALAQPVKANSVALIAMEVVAGDSAATAGFAVSAGVGGKVVKDVLEDGVGAGRQLFGPFHRLGDSVESIGSISRSGELRGNPPTNFFQSNFPKVQAYDGPVPVGRKGFEFYTPNRPDVGHVPGKPTWTPAPHGDAAERSGQAVIQCVVTNVQC</sequence>
<organism evidence="3 4">
    <name type="scientific">Lysobacter yananisis</name>
    <dbReference type="NCBI Taxonomy" id="1003114"/>
    <lineage>
        <taxon>Bacteria</taxon>
        <taxon>Pseudomonadati</taxon>
        <taxon>Pseudomonadota</taxon>
        <taxon>Gammaproteobacteria</taxon>
        <taxon>Lysobacterales</taxon>
        <taxon>Lysobacteraceae</taxon>
        <taxon>Lysobacter</taxon>
    </lineage>
</organism>
<dbReference type="Gene3D" id="2.60.40.10">
    <property type="entry name" value="Immunoglobulins"/>
    <property type="match status" value="1"/>
</dbReference>
<evidence type="ECO:0000256" key="1">
    <source>
        <dbReference type="ARBA" id="ARBA00022737"/>
    </source>
</evidence>
<dbReference type="NCBIfam" id="TIGR03696">
    <property type="entry name" value="Rhs_assc_core"/>
    <property type="match status" value="1"/>
</dbReference>
<dbReference type="Pfam" id="PF17957">
    <property type="entry name" value="Big_7"/>
    <property type="match status" value="2"/>
</dbReference>
<evidence type="ECO:0000313" key="4">
    <source>
        <dbReference type="Proteomes" id="UP001229313"/>
    </source>
</evidence>
<dbReference type="PANTHER" id="PTHR32305:SF15">
    <property type="entry name" value="PROTEIN RHSA-RELATED"/>
    <property type="match status" value="1"/>
</dbReference>
<feature type="domain" description="Teneurin-like YD-shell" evidence="2">
    <location>
        <begin position="707"/>
        <end position="820"/>
    </location>
</feature>
<feature type="domain" description="Teneurin-like YD-shell" evidence="2">
    <location>
        <begin position="855"/>
        <end position="956"/>
    </location>
</feature>
<dbReference type="InterPro" id="IPR013783">
    <property type="entry name" value="Ig-like_fold"/>
</dbReference>
<proteinExistence type="predicted"/>
<reference evidence="3 4" key="1">
    <citation type="submission" date="2023-08" db="EMBL/GenBank/DDBJ databases">
        <title>The whole genome sequence of Lysobacter yananisis.</title>
        <authorList>
            <person name="Sun H."/>
        </authorList>
    </citation>
    <scope>NUCLEOTIDE SEQUENCE [LARGE SCALE GENOMIC DNA]</scope>
    <source>
        <strain evidence="3 4">SNNU513</strain>
    </source>
</reference>
<dbReference type="PANTHER" id="PTHR32305">
    <property type="match status" value="1"/>
</dbReference>
<keyword evidence="1" id="KW-0677">Repeat</keyword>
<keyword evidence="4" id="KW-1185">Reference proteome</keyword>
<protein>
    <submittedName>
        <fullName evidence="3">Ig-like domain-containing protein</fullName>
    </submittedName>
</protein>
<accession>A0ABY9P4Y1</accession>
<dbReference type="Proteomes" id="UP001229313">
    <property type="component" value="Chromosome"/>
</dbReference>
<dbReference type="Gene3D" id="2.180.10.10">
    <property type="entry name" value="RHS repeat-associated core"/>
    <property type="match status" value="1"/>
</dbReference>
<evidence type="ECO:0000313" key="3">
    <source>
        <dbReference type="EMBL" id="WMT01374.1"/>
    </source>
</evidence>
<evidence type="ECO:0000259" key="2">
    <source>
        <dbReference type="Pfam" id="PF25023"/>
    </source>
</evidence>
<dbReference type="Pfam" id="PF25023">
    <property type="entry name" value="TEN_YD-shell"/>
    <property type="match status" value="2"/>
</dbReference>
<name>A0ABY9P4Y1_9GAMM</name>
<dbReference type="EMBL" id="CP133568">
    <property type="protein sequence ID" value="WMT01374.1"/>
    <property type="molecule type" value="Genomic_DNA"/>
</dbReference>
<dbReference type="InterPro" id="IPR056823">
    <property type="entry name" value="TEN-like_YD-shell"/>
</dbReference>
<dbReference type="InterPro" id="IPR022385">
    <property type="entry name" value="Rhs_assc_core"/>
</dbReference>